<name>A0A821WYC8_9BILA</name>
<dbReference type="SUPFAM" id="SSF56399">
    <property type="entry name" value="ADP-ribosylation"/>
    <property type="match status" value="1"/>
</dbReference>
<dbReference type="Gene3D" id="3.90.228.10">
    <property type="match status" value="1"/>
</dbReference>
<feature type="region of interest" description="Disordered" evidence="1">
    <location>
        <begin position="1"/>
        <end position="28"/>
    </location>
</feature>
<dbReference type="EMBL" id="CAJOBO010008501">
    <property type="protein sequence ID" value="CAF4584620.1"/>
    <property type="molecule type" value="Genomic_DNA"/>
</dbReference>
<proteinExistence type="predicted"/>
<dbReference type="EMBL" id="CAJOBS010008551">
    <property type="protein sequence ID" value="CAF4930153.1"/>
    <property type="molecule type" value="Genomic_DNA"/>
</dbReference>
<dbReference type="AlphaFoldDB" id="A0A821WYC8"/>
<dbReference type="EMBL" id="CAJOBP010024872">
    <property type="protein sequence ID" value="CAF4608522.1"/>
    <property type="molecule type" value="Genomic_DNA"/>
</dbReference>
<dbReference type="Proteomes" id="UP000663851">
    <property type="component" value="Unassembled WGS sequence"/>
</dbReference>
<dbReference type="Proteomes" id="UP000663838">
    <property type="component" value="Unassembled WGS sequence"/>
</dbReference>
<dbReference type="Proteomes" id="UP000663848">
    <property type="component" value="Unassembled WGS sequence"/>
</dbReference>
<comment type="caution">
    <text evidence="5">The sequence shown here is derived from an EMBL/GenBank/DDBJ whole genome shotgun (WGS) entry which is preliminary data.</text>
</comment>
<gene>
    <name evidence="2" type="ORF">HFQ381_LOCUS32702</name>
    <name evidence="6" type="ORF">QYT958_LOCUS32712</name>
    <name evidence="5" type="ORF">TOA249_LOCUS32699</name>
    <name evidence="4" type="ORF">TSG867_LOCUS32587</name>
    <name evidence="3" type="ORF">UJA718_LOCUS31468</name>
</gene>
<reference evidence="5" key="1">
    <citation type="submission" date="2021-02" db="EMBL/GenBank/DDBJ databases">
        <authorList>
            <person name="Nowell W R."/>
        </authorList>
    </citation>
    <scope>NUCLEOTIDE SEQUENCE</scope>
</reference>
<dbReference type="Proteomes" id="UP000663862">
    <property type="component" value="Unassembled WGS sequence"/>
</dbReference>
<accession>A0A821WYC8</accession>
<keyword evidence="8" id="KW-1185">Reference proteome</keyword>
<evidence type="ECO:0000313" key="6">
    <source>
        <dbReference type="EMBL" id="CAF4940547.1"/>
    </source>
</evidence>
<evidence type="ECO:0000313" key="4">
    <source>
        <dbReference type="EMBL" id="CAF4685290.1"/>
    </source>
</evidence>
<evidence type="ECO:0000313" key="5">
    <source>
        <dbReference type="EMBL" id="CAF4930153.1"/>
    </source>
</evidence>
<dbReference type="Proteomes" id="UP000663873">
    <property type="component" value="Unassembled WGS sequence"/>
</dbReference>
<dbReference type="EMBL" id="CAJOBR010021634">
    <property type="protein sequence ID" value="CAF4940547.1"/>
    <property type="molecule type" value="Genomic_DNA"/>
</dbReference>
<evidence type="ECO:0008006" key="9">
    <source>
        <dbReference type="Google" id="ProtNLM"/>
    </source>
</evidence>
<evidence type="ECO:0000313" key="3">
    <source>
        <dbReference type="EMBL" id="CAF4608522.1"/>
    </source>
</evidence>
<evidence type="ECO:0000256" key="1">
    <source>
        <dbReference type="SAM" id="MobiDB-lite"/>
    </source>
</evidence>
<evidence type="ECO:0000313" key="8">
    <source>
        <dbReference type="Proteomes" id="UP000663873"/>
    </source>
</evidence>
<organism evidence="5 7">
    <name type="scientific">Rotaria socialis</name>
    <dbReference type="NCBI Taxonomy" id="392032"/>
    <lineage>
        <taxon>Eukaryota</taxon>
        <taxon>Metazoa</taxon>
        <taxon>Spiralia</taxon>
        <taxon>Gnathifera</taxon>
        <taxon>Rotifera</taxon>
        <taxon>Eurotatoria</taxon>
        <taxon>Bdelloidea</taxon>
        <taxon>Philodinida</taxon>
        <taxon>Philodinidae</taxon>
        <taxon>Rotaria</taxon>
    </lineage>
</organism>
<sequence length="93" mass="10783">MLLGHGTYFSPNPGSHPHSHTAPNDQDQSRVLYYNKVLLGRIYEMNKLDRELQSAPVKFHSVYGTHPGRPDDDEYIIYWYGQALPYIKITYKA</sequence>
<protein>
    <recommendedName>
        <fullName evidence="9">PARP</fullName>
    </recommendedName>
</protein>
<evidence type="ECO:0000313" key="2">
    <source>
        <dbReference type="EMBL" id="CAF4584620.1"/>
    </source>
</evidence>
<evidence type="ECO:0000313" key="7">
    <source>
        <dbReference type="Proteomes" id="UP000663838"/>
    </source>
</evidence>
<dbReference type="EMBL" id="CAJOBQ010007732">
    <property type="protein sequence ID" value="CAF4685290.1"/>
    <property type="molecule type" value="Genomic_DNA"/>
</dbReference>